<evidence type="ECO:0000313" key="2">
    <source>
        <dbReference type="Proteomes" id="UP000305760"/>
    </source>
</evidence>
<accession>A0A5C4RVH8</accession>
<organism evidence="1 2">
    <name type="scientific">Arenimonas terrae</name>
    <dbReference type="NCBI Taxonomy" id="2546226"/>
    <lineage>
        <taxon>Bacteria</taxon>
        <taxon>Pseudomonadati</taxon>
        <taxon>Pseudomonadota</taxon>
        <taxon>Gammaproteobacteria</taxon>
        <taxon>Lysobacterales</taxon>
        <taxon>Lysobacteraceae</taxon>
        <taxon>Arenimonas</taxon>
    </lineage>
</organism>
<dbReference type="OrthoDB" id="9792518at2"/>
<dbReference type="AlphaFoldDB" id="A0A5C4RVH8"/>
<reference evidence="1 2" key="1">
    <citation type="submission" date="2019-03" db="EMBL/GenBank/DDBJ databases">
        <title>Arenimonas daejeonensis sp. nov., isolated from compost.</title>
        <authorList>
            <person name="Jeon C.O."/>
        </authorList>
    </citation>
    <scope>NUCLEOTIDE SEQUENCE [LARGE SCALE GENOMIC DNA]</scope>
    <source>
        <strain evidence="1 2">R29</strain>
    </source>
</reference>
<dbReference type="PANTHER" id="PTHR43434">
    <property type="entry name" value="PHOSPHOGLYCOLATE PHOSPHATASE"/>
    <property type="match status" value="1"/>
</dbReference>
<protein>
    <submittedName>
        <fullName evidence="1">Haloacid dehalogenase</fullName>
    </submittedName>
</protein>
<dbReference type="InterPro" id="IPR023198">
    <property type="entry name" value="PGP-like_dom2"/>
</dbReference>
<dbReference type="Pfam" id="PF13419">
    <property type="entry name" value="HAD_2"/>
    <property type="match status" value="1"/>
</dbReference>
<dbReference type="InterPro" id="IPR023214">
    <property type="entry name" value="HAD_sf"/>
</dbReference>
<comment type="caution">
    <text evidence="1">The sequence shown here is derived from an EMBL/GenBank/DDBJ whole genome shotgun (WGS) entry which is preliminary data.</text>
</comment>
<dbReference type="InterPro" id="IPR041492">
    <property type="entry name" value="HAD_2"/>
</dbReference>
<gene>
    <name evidence="1" type="ORF">E1B00_04350</name>
</gene>
<dbReference type="SFLD" id="SFLDG01129">
    <property type="entry name" value="C1.5:_HAD__Beta-PGM__Phosphata"/>
    <property type="match status" value="1"/>
</dbReference>
<dbReference type="GO" id="GO:0008967">
    <property type="term" value="F:phosphoglycolate phosphatase activity"/>
    <property type="evidence" value="ECO:0007669"/>
    <property type="project" value="TreeGrafter"/>
</dbReference>
<dbReference type="InterPro" id="IPR050155">
    <property type="entry name" value="HAD-like_hydrolase_sf"/>
</dbReference>
<evidence type="ECO:0000313" key="1">
    <source>
        <dbReference type="EMBL" id="TNJ35014.1"/>
    </source>
</evidence>
<sequence length="209" mass="22817">MAYSLAIFDFDGTLADSFPFFLQAQQRLADKHGFARIQPDEVEALRRRPVSDLIRNSGLPLWKLPRIASDFRTMMRDHAAPIPLFDGVDTMLGALAARGVRLGLVTSNARDNAERILGAENFRRFDDVDCGMSILGKRPRIRAMLRRAGVGPAQAIYIGDQDSDGEAARGEGVAFGAVAWGYAAPDILRAAGASHEFARMDDITTLLAP</sequence>
<proteinExistence type="predicted"/>
<dbReference type="EMBL" id="SMDR01000001">
    <property type="protein sequence ID" value="TNJ35014.1"/>
    <property type="molecule type" value="Genomic_DNA"/>
</dbReference>
<name>A0A5C4RVH8_9GAMM</name>
<dbReference type="Gene3D" id="3.40.50.1000">
    <property type="entry name" value="HAD superfamily/HAD-like"/>
    <property type="match status" value="1"/>
</dbReference>
<keyword evidence="2" id="KW-1185">Reference proteome</keyword>
<dbReference type="PANTHER" id="PTHR43434:SF13">
    <property type="entry name" value="PHOSPHOGLYCOLATE PHOSPHATASE"/>
    <property type="match status" value="1"/>
</dbReference>
<dbReference type="InterPro" id="IPR036412">
    <property type="entry name" value="HAD-like_sf"/>
</dbReference>
<dbReference type="GO" id="GO:0006281">
    <property type="term" value="P:DNA repair"/>
    <property type="evidence" value="ECO:0007669"/>
    <property type="project" value="TreeGrafter"/>
</dbReference>
<dbReference type="RefSeq" id="WP_139446070.1">
    <property type="nucleotide sequence ID" value="NZ_SMDR01000001.1"/>
</dbReference>
<dbReference type="GO" id="GO:0005829">
    <property type="term" value="C:cytosol"/>
    <property type="evidence" value="ECO:0007669"/>
    <property type="project" value="TreeGrafter"/>
</dbReference>
<dbReference type="SFLD" id="SFLDS00003">
    <property type="entry name" value="Haloacid_Dehalogenase"/>
    <property type="match status" value="1"/>
</dbReference>
<dbReference type="Proteomes" id="UP000305760">
    <property type="component" value="Unassembled WGS sequence"/>
</dbReference>
<dbReference type="Gene3D" id="1.10.150.240">
    <property type="entry name" value="Putative phosphatase, domain 2"/>
    <property type="match status" value="1"/>
</dbReference>
<dbReference type="SUPFAM" id="SSF56784">
    <property type="entry name" value="HAD-like"/>
    <property type="match status" value="1"/>
</dbReference>